<reference evidence="9" key="2">
    <citation type="submission" date="2017-02" db="EMBL/GenBank/DDBJ databases">
        <title>Sunflower complete genome.</title>
        <authorList>
            <person name="Langlade N."/>
            <person name="Munos S."/>
        </authorList>
    </citation>
    <scope>NUCLEOTIDE SEQUENCE [LARGE SCALE GENOMIC DNA]</scope>
    <source>
        <tissue evidence="9">Leaves</tissue>
    </source>
</reference>
<reference evidence="8" key="3">
    <citation type="submission" date="2020-06" db="EMBL/GenBank/DDBJ databases">
        <title>Helianthus annuus Genome sequencing and assembly Release 2.</title>
        <authorList>
            <person name="Gouzy J."/>
            <person name="Langlade N."/>
            <person name="Munos S."/>
        </authorList>
    </citation>
    <scope>NUCLEOTIDE SEQUENCE</scope>
    <source>
        <tissue evidence="8">Leaves</tissue>
    </source>
</reference>
<evidence type="ECO:0000313" key="8">
    <source>
        <dbReference type="EMBL" id="KAF5775286.1"/>
    </source>
</evidence>
<dbReference type="InterPro" id="IPR004864">
    <property type="entry name" value="LEA_2"/>
</dbReference>
<keyword evidence="3 6" id="KW-1133">Transmembrane helix</keyword>
<dbReference type="GO" id="GO:0016020">
    <property type="term" value="C:membrane"/>
    <property type="evidence" value="ECO:0007669"/>
    <property type="project" value="UniProtKB-SubCell"/>
</dbReference>
<dbReference type="EMBL" id="CM007902">
    <property type="protein sequence ID" value="OTG03092.1"/>
    <property type="molecule type" value="Genomic_DNA"/>
</dbReference>
<feature type="transmembrane region" description="Helical" evidence="6">
    <location>
        <begin position="63"/>
        <end position="85"/>
    </location>
</feature>
<gene>
    <name evidence="9" type="ORF">HannXRQ_Chr13g0420231</name>
    <name evidence="8" type="ORF">HanXRQr2_Chr13g0610411</name>
</gene>
<name>A0A251SXB4_HELAN</name>
<reference evidence="8 10" key="1">
    <citation type="journal article" date="2017" name="Nature">
        <title>The sunflower genome provides insights into oil metabolism, flowering and Asterid evolution.</title>
        <authorList>
            <person name="Badouin H."/>
            <person name="Gouzy J."/>
            <person name="Grassa C.J."/>
            <person name="Murat F."/>
            <person name="Staton S.E."/>
            <person name="Cottret L."/>
            <person name="Lelandais-Briere C."/>
            <person name="Owens G.L."/>
            <person name="Carrere S."/>
            <person name="Mayjonade B."/>
            <person name="Legrand L."/>
            <person name="Gill N."/>
            <person name="Kane N.C."/>
            <person name="Bowers J.E."/>
            <person name="Hubner S."/>
            <person name="Bellec A."/>
            <person name="Berard A."/>
            <person name="Berges H."/>
            <person name="Blanchet N."/>
            <person name="Boniface M.C."/>
            <person name="Brunel D."/>
            <person name="Catrice O."/>
            <person name="Chaidir N."/>
            <person name="Claudel C."/>
            <person name="Donnadieu C."/>
            <person name="Faraut T."/>
            <person name="Fievet G."/>
            <person name="Helmstetter N."/>
            <person name="King M."/>
            <person name="Knapp S.J."/>
            <person name="Lai Z."/>
            <person name="Le Paslier M.C."/>
            <person name="Lippi Y."/>
            <person name="Lorenzon L."/>
            <person name="Mandel J.R."/>
            <person name="Marage G."/>
            <person name="Marchand G."/>
            <person name="Marquand E."/>
            <person name="Bret-Mestries E."/>
            <person name="Morien E."/>
            <person name="Nambeesan S."/>
            <person name="Nguyen T."/>
            <person name="Pegot-Espagnet P."/>
            <person name="Pouilly N."/>
            <person name="Raftis F."/>
            <person name="Sallet E."/>
            <person name="Schiex T."/>
            <person name="Thomas J."/>
            <person name="Vandecasteele C."/>
            <person name="Vares D."/>
            <person name="Vear F."/>
            <person name="Vautrin S."/>
            <person name="Crespi M."/>
            <person name="Mangin B."/>
            <person name="Burke J.M."/>
            <person name="Salse J."/>
            <person name="Munos S."/>
            <person name="Vincourt P."/>
            <person name="Rieseberg L.H."/>
            <person name="Langlade N.B."/>
        </authorList>
    </citation>
    <scope>NUCLEOTIDE SEQUENCE [LARGE SCALE GENOMIC DNA]</scope>
    <source>
        <strain evidence="10">cv. SF193</strain>
        <tissue evidence="8">Leaves</tissue>
    </source>
</reference>
<dbReference type="Gramene" id="mRNA:HanXRQr2_Chr13g0610411">
    <property type="protein sequence ID" value="CDS:HanXRQr2_Chr13g0610411.1"/>
    <property type="gene ID" value="HanXRQr2_Chr13g0610411"/>
</dbReference>
<dbReference type="Pfam" id="PF03168">
    <property type="entry name" value="LEA_2"/>
    <property type="match status" value="1"/>
</dbReference>
<protein>
    <submittedName>
        <fullName evidence="8">Late embryogenesis abundant protein, LEA_2 subgroup</fullName>
    </submittedName>
    <submittedName>
        <fullName evidence="9">Putative late embryogenesis abundant (LEA) hydroxyproline-rich glycoprotein family</fullName>
    </submittedName>
</protein>
<keyword evidence="4 6" id="KW-0472">Membrane</keyword>
<accession>A0A251SXB4</accession>
<dbReference type="OMA" id="CDENEMQ"/>
<evidence type="ECO:0000256" key="2">
    <source>
        <dbReference type="ARBA" id="ARBA00022692"/>
    </source>
</evidence>
<dbReference type="PANTHER" id="PTHR31234">
    <property type="entry name" value="LATE EMBRYOGENESIS ABUNDANT (LEA) HYDROXYPROLINE-RICH GLYCOPROTEIN FAMILY"/>
    <property type="match status" value="1"/>
</dbReference>
<dbReference type="GO" id="GO:0098542">
    <property type="term" value="P:defense response to other organism"/>
    <property type="evidence" value="ECO:0007669"/>
    <property type="project" value="InterPro"/>
</dbReference>
<feature type="compositionally biased region" description="Low complexity" evidence="5">
    <location>
        <begin position="7"/>
        <end position="27"/>
    </location>
</feature>
<evidence type="ECO:0000256" key="5">
    <source>
        <dbReference type="SAM" id="MobiDB-lite"/>
    </source>
</evidence>
<dbReference type="FunCoup" id="A0A251SXB4">
    <property type="interactions" value="1247"/>
</dbReference>
<sequence length="244" mass="27064">MADQSRPVTGYPATTTTGHPTTTATAYPYVTPPPQNPYFHVTNNPYYNPYAPPPRATTFVHRFFAFLIGIILTTGVIIFIMWLVLRPQIPQFRVETLTLTNFNVSSNSLVSGNWDARFVATNPNSKIVLYYDEIEAAVYYKSDSISETTVAPFVQGVKNETKIRAMFASLTAYVDGRDGINGERSRGTVGFNLRMVSRVRFQAGSWWARRRVLRVYCPNLSVRVDGNGGNGSLVGGSKECSVGL</sequence>
<evidence type="ECO:0000256" key="1">
    <source>
        <dbReference type="ARBA" id="ARBA00004167"/>
    </source>
</evidence>
<dbReference type="PANTHER" id="PTHR31234:SF55">
    <property type="entry name" value="LATE EMBRYOGENESIS ABUNDANT (LEA) HYDROXYPROLINE-RICH GLYCOPROTEIN FAMILY"/>
    <property type="match status" value="1"/>
</dbReference>
<dbReference type="InParanoid" id="A0A251SXB4"/>
<proteinExistence type="predicted"/>
<organism evidence="9 10">
    <name type="scientific">Helianthus annuus</name>
    <name type="common">Common sunflower</name>
    <dbReference type="NCBI Taxonomy" id="4232"/>
    <lineage>
        <taxon>Eukaryota</taxon>
        <taxon>Viridiplantae</taxon>
        <taxon>Streptophyta</taxon>
        <taxon>Embryophyta</taxon>
        <taxon>Tracheophyta</taxon>
        <taxon>Spermatophyta</taxon>
        <taxon>Magnoliopsida</taxon>
        <taxon>eudicotyledons</taxon>
        <taxon>Gunneridae</taxon>
        <taxon>Pentapetalae</taxon>
        <taxon>asterids</taxon>
        <taxon>campanulids</taxon>
        <taxon>Asterales</taxon>
        <taxon>Asteraceae</taxon>
        <taxon>Asteroideae</taxon>
        <taxon>Heliantheae alliance</taxon>
        <taxon>Heliantheae</taxon>
        <taxon>Helianthus</taxon>
    </lineage>
</organism>
<evidence type="ECO:0000256" key="3">
    <source>
        <dbReference type="ARBA" id="ARBA00022989"/>
    </source>
</evidence>
<dbReference type="AlphaFoldDB" id="A0A251SXB4"/>
<evidence type="ECO:0000259" key="7">
    <source>
        <dbReference type="Pfam" id="PF03168"/>
    </source>
</evidence>
<evidence type="ECO:0000313" key="9">
    <source>
        <dbReference type="EMBL" id="OTG03092.1"/>
    </source>
</evidence>
<feature type="domain" description="Late embryogenesis abundant protein LEA-2 subgroup" evidence="7">
    <location>
        <begin position="120"/>
        <end position="211"/>
    </location>
</feature>
<evidence type="ECO:0000256" key="4">
    <source>
        <dbReference type="ARBA" id="ARBA00023136"/>
    </source>
</evidence>
<feature type="region of interest" description="Disordered" evidence="5">
    <location>
        <begin position="1"/>
        <end position="27"/>
    </location>
</feature>
<dbReference type="EMBL" id="MNCJ02000328">
    <property type="protein sequence ID" value="KAF5775286.1"/>
    <property type="molecule type" value="Genomic_DNA"/>
</dbReference>
<keyword evidence="10" id="KW-1185">Reference proteome</keyword>
<evidence type="ECO:0000256" key="6">
    <source>
        <dbReference type="SAM" id="Phobius"/>
    </source>
</evidence>
<dbReference type="InterPro" id="IPR044839">
    <property type="entry name" value="NDR1-like"/>
</dbReference>
<dbReference type="OrthoDB" id="695142at2759"/>
<keyword evidence="2 6" id="KW-0812">Transmembrane</keyword>
<dbReference type="Proteomes" id="UP000215914">
    <property type="component" value="Chromosome 13"/>
</dbReference>
<comment type="subcellular location">
    <subcellularLocation>
        <location evidence="1">Membrane</location>
        <topology evidence="1">Single-pass membrane protein</topology>
    </subcellularLocation>
</comment>
<evidence type="ECO:0000313" key="10">
    <source>
        <dbReference type="Proteomes" id="UP000215914"/>
    </source>
</evidence>